<protein>
    <recommendedName>
        <fullName evidence="16">ATP-binding cassette sub-family G member 8</fullName>
    </recommendedName>
    <alternativeName>
        <fullName evidence="17">Sterolin-2</fullName>
    </alternativeName>
</protein>
<dbReference type="SMART" id="SM00382">
    <property type="entry name" value="AAA"/>
    <property type="match status" value="1"/>
</dbReference>
<dbReference type="FunFam" id="3.40.50.300:FF:000831">
    <property type="entry name" value="ATP-binding cassette sub-family G member 8"/>
    <property type="match status" value="1"/>
</dbReference>
<dbReference type="GO" id="GO:0005524">
    <property type="term" value="F:ATP binding"/>
    <property type="evidence" value="ECO:0007669"/>
    <property type="project" value="UniProtKB-KW"/>
</dbReference>
<dbReference type="GO" id="GO:0015914">
    <property type="term" value="P:phospholipid transport"/>
    <property type="evidence" value="ECO:0007669"/>
    <property type="project" value="Ensembl"/>
</dbReference>
<keyword evidence="11" id="KW-1278">Translocase</keyword>
<evidence type="ECO:0000256" key="2">
    <source>
        <dbReference type="ARBA" id="ARBA00004424"/>
    </source>
</evidence>
<dbReference type="FunCoup" id="F7EEI8">
    <property type="interactions" value="3"/>
</dbReference>
<gene>
    <name evidence="20" type="primary">ABCG8</name>
</gene>
<keyword evidence="6 18" id="KW-0812">Transmembrane</keyword>
<dbReference type="InterPro" id="IPR003593">
    <property type="entry name" value="AAA+_ATPase"/>
</dbReference>
<reference evidence="20" key="2">
    <citation type="submission" date="2025-08" db="UniProtKB">
        <authorList>
            <consortium name="Ensembl"/>
        </authorList>
    </citation>
    <scope>IDENTIFICATION</scope>
</reference>
<evidence type="ECO:0000256" key="13">
    <source>
        <dbReference type="ARBA" id="ARBA00023055"/>
    </source>
</evidence>
<dbReference type="PROSITE" id="PS50893">
    <property type="entry name" value="ABC_TRANSPORTER_2"/>
    <property type="match status" value="1"/>
</dbReference>
<dbReference type="GO" id="GO:0033344">
    <property type="term" value="P:cholesterol efflux"/>
    <property type="evidence" value="ECO:0007669"/>
    <property type="project" value="Ensembl"/>
</dbReference>
<keyword evidence="8" id="KW-0547">Nucleotide-binding</keyword>
<dbReference type="GO" id="GO:0045796">
    <property type="term" value="P:negative regulation of intestinal cholesterol absorption"/>
    <property type="evidence" value="ECO:0007669"/>
    <property type="project" value="Ensembl"/>
</dbReference>
<evidence type="ECO:0000256" key="8">
    <source>
        <dbReference type="ARBA" id="ARBA00022741"/>
    </source>
</evidence>
<dbReference type="GO" id="GO:0046982">
    <property type="term" value="F:protein heterodimerization activity"/>
    <property type="evidence" value="ECO:0007669"/>
    <property type="project" value="Ensembl"/>
</dbReference>
<dbReference type="Proteomes" id="UP000002280">
    <property type="component" value="Chromosome 1"/>
</dbReference>
<organism evidence="20 21">
    <name type="scientific">Monodelphis domestica</name>
    <name type="common">Gray short-tailed opossum</name>
    <dbReference type="NCBI Taxonomy" id="13616"/>
    <lineage>
        <taxon>Eukaryota</taxon>
        <taxon>Metazoa</taxon>
        <taxon>Chordata</taxon>
        <taxon>Craniata</taxon>
        <taxon>Vertebrata</taxon>
        <taxon>Euteleostomi</taxon>
        <taxon>Mammalia</taxon>
        <taxon>Metatheria</taxon>
        <taxon>Didelphimorphia</taxon>
        <taxon>Didelphidae</taxon>
        <taxon>Monodelphis</taxon>
    </lineage>
</organism>
<keyword evidence="5" id="KW-1003">Cell membrane</keyword>
<evidence type="ECO:0000313" key="21">
    <source>
        <dbReference type="Proteomes" id="UP000002280"/>
    </source>
</evidence>
<dbReference type="PANTHER" id="PTHR48041">
    <property type="entry name" value="ABC TRANSPORTER G FAMILY MEMBER 28"/>
    <property type="match status" value="1"/>
</dbReference>
<feature type="transmembrane region" description="Helical" evidence="18">
    <location>
        <begin position="412"/>
        <end position="435"/>
    </location>
</feature>
<accession>F7EEI8</accession>
<dbReference type="GO" id="GO:0010949">
    <property type="term" value="P:negative regulation of intestinal phytosterol absorption"/>
    <property type="evidence" value="ECO:0007669"/>
    <property type="project" value="Ensembl"/>
</dbReference>
<keyword evidence="12 18" id="KW-1133">Transmembrane helix</keyword>
<dbReference type="Pfam" id="PF19055">
    <property type="entry name" value="ABC2_membrane_7"/>
    <property type="match status" value="1"/>
</dbReference>
<dbReference type="GeneTree" id="ENSGT00940000159739"/>
<dbReference type="InterPro" id="IPR013525">
    <property type="entry name" value="ABC2_TM"/>
</dbReference>
<evidence type="ECO:0000256" key="1">
    <source>
        <dbReference type="ARBA" id="ARBA00001946"/>
    </source>
</evidence>
<keyword evidence="4" id="KW-0813">Transport</keyword>
<sequence>MPENLHPESKMKGDVSIQDSVFLSESDNSLYFTYSGQSNTLEIRDLNYQVDKAFQVPWYERLAEFKMPCMWNRGQDAPVPMIQNLNLKVKSGQMLAIIGSSGYGKSSLLDVITCRENRGKIKTGQVLINGQPSTPQLVKKCIAHVRQHDQLLPNLTVWETLLFVAQLRLPRTSSDSQRKKRVEDVIAELRLRQCAHTRVGNEYLRGVSGGERRRVSIGVQLLWNPGILILDEPTSGLDSFTSHNLVKTLSRLAKGNRLVLISLHQPRSDIFKLFDLVLLMTSGTTIYSGTARDMVKYFTEIGYPCPRYSNPADFYVDLTSIDRQDRQREMATREKVQSLAALFLEKVRDFDDFLWRATEEESMLTVSVEPRSHLISEQIINLPSSSDHQLPGTVQQFTTLIRRQISNDFRDLPMLLTQGLEAFVMSMVIGFLFYGHEKIQRSFMDTAALLFVTGALIPFPVILHIIAKCHSERAMLYYELEDGMYSAGPYFFAKILGELPEHCAYVVIYGIPIYWLANLRPEPEHFILSFLMLWLVVYCGRTMALWCAALLPSLHTSSFLVSALYNSFYLSGGFMISLDNLWTVPAWISKVSFLRWYFEGLMQIQFNGIIYKEPFGNITIPIPGKLIVDGMDLNSHPLYAGYAIIIGISICFIALYYLSLRFIKQKSSLDL</sequence>
<keyword evidence="7" id="KW-0479">Metal-binding</keyword>
<evidence type="ECO:0000256" key="6">
    <source>
        <dbReference type="ARBA" id="ARBA00022692"/>
    </source>
</evidence>
<dbReference type="PANTHER" id="PTHR48041:SF71">
    <property type="entry name" value="ATP-BINDING CASSETTE SUB-FAMILY G MEMBER 8"/>
    <property type="match status" value="1"/>
</dbReference>
<comment type="subcellular location">
    <subcellularLocation>
        <location evidence="2">Apical cell membrane</location>
        <topology evidence="2">Multi-pass membrane protein</topology>
    </subcellularLocation>
</comment>
<evidence type="ECO:0000256" key="4">
    <source>
        <dbReference type="ARBA" id="ARBA00022448"/>
    </source>
</evidence>
<dbReference type="InParanoid" id="F7EEI8"/>
<dbReference type="GeneID" id="100033372"/>
<dbReference type="GO" id="GO:0043235">
    <property type="term" value="C:receptor complex"/>
    <property type="evidence" value="ECO:0007669"/>
    <property type="project" value="Ensembl"/>
</dbReference>
<reference evidence="20 21" key="1">
    <citation type="journal article" date="2007" name="Nature">
        <title>Genome of the marsupial Monodelphis domestica reveals innovation in non-coding sequences.</title>
        <authorList>
            <person name="Mikkelsen T.S."/>
            <person name="Wakefield M.J."/>
            <person name="Aken B."/>
            <person name="Amemiya C.T."/>
            <person name="Chang J.L."/>
            <person name="Duke S."/>
            <person name="Garber M."/>
            <person name="Gentles A.J."/>
            <person name="Goodstadt L."/>
            <person name="Heger A."/>
            <person name="Jurka J."/>
            <person name="Kamal M."/>
            <person name="Mauceli E."/>
            <person name="Searle S.M."/>
            <person name="Sharpe T."/>
            <person name="Baker M.L."/>
            <person name="Batzer M.A."/>
            <person name="Benos P.V."/>
            <person name="Belov K."/>
            <person name="Clamp M."/>
            <person name="Cook A."/>
            <person name="Cuff J."/>
            <person name="Das R."/>
            <person name="Davidow L."/>
            <person name="Deakin J.E."/>
            <person name="Fazzari M.J."/>
            <person name="Glass J.L."/>
            <person name="Grabherr M."/>
            <person name="Greally J.M."/>
            <person name="Gu W."/>
            <person name="Hore T.A."/>
            <person name="Huttley G.A."/>
            <person name="Kleber M."/>
            <person name="Jirtle R.L."/>
            <person name="Koina E."/>
            <person name="Lee J.T."/>
            <person name="Mahony S."/>
            <person name="Marra M.A."/>
            <person name="Miller R.D."/>
            <person name="Nicholls R.D."/>
            <person name="Oda M."/>
            <person name="Papenfuss A.T."/>
            <person name="Parra Z.E."/>
            <person name="Pollock D.D."/>
            <person name="Ray D.A."/>
            <person name="Schein J.E."/>
            <person name="Speed T.P."/>
            <person name="Thompson K."/>
            <person name="VandeBerg J.L."/>
            <person name="Wade C.M."/>
            <person name="Walker J.A."/>
            <person name="Waters P.D."/>
            <person name="Webber C."/>
            <person name="Weidman J.R."/>
            <person name="Xie X."/>
            <person name="Zody M.C."/>
            <person name="Baldwin J."/>
            <person name="Abdouelleil A."/>
            <person name="Abdulkadir J."/>
            <person name="Abebe A."/>
            <person name="Abera B."/>
            <person name="Abreu J."/>
            <person name="Acer S.C."/>
            <person name="Aftuck L."/>
            <person name="Alexander A."/>
            <person name="An P."/>
            <person name="Anderson E."/>
            <person name="Anderson S."/>
            <person name="Arachi H."/>
            <person name="Azer M."/>
            <person name="Bachantsang P."/>
            <person name="Barry A."/>
            <person name="Bayul T."/>
            <person name="Berlin A."/>
            <person name="Bessette D."/>
            <person name="Bloom T."/>
            <person name="Bloom T."/>
            <person name="Boguslavskiy L."/>
            <person name="Bonnet C."/>
            <person name="Boukhgalter B."/>
            <person name="Bourzgui I."/>
            <person name="Brown A."/>
            <person name="Cahill P."/>
            <person name="Channer S."/>
            <person name="Cheshatsang Y."/>
            <person name="Chuda L."/>
            <person name="Citroen M."/>
            <person name="Collymore A."/>
            <person name="Cooke P."/>
            <person name="Costello M."/>
            <person name="D'Aco K."/>
            <person name="Daza R."/>
            <person name="De Haan G."/>
            <person name="DeGray S."/>
            <person name="DeMaso C."/>
            <person name="Dhargay N."/>
            <person name="Dooley K."/>
            <person name="Dooley E."/>
            <person name="Doricent M."/>
            <person name="Dorje P."/>
            <person name="Dorjee K."/>
            <person name="Dupes A."/>
            <person name="Elong R."/>
            <person name="Falk J."/>
            <person name="Farina A."/>
            <person name="Faro S."/>
            <person name="Ferguson D."/>
            <person name="Fisher S."/>
            <person name="Foley C.D."/>
            <person name="Franke A."/>
            <person name="Friedrich D."/>
            <person name="Gadbois L."/>
            <person name="Gearin G."/>
            <person name="Gearin C.R."/>
            <person name="Giannoukos G."/>
            <person name="Goode T."/>
            <person name="Graham J."/>
            <person name="Grandbois E."/>
            <person name="Grewal S."/>
            <person name="Gyaltsen K."/>
            <person name="Hafez N."/>
            <person name="Hagos B."/>
            <person name="Hall J."/>
            <person name="Henson C."/>
            <person name="Hollinger A."/>
            <person name="Honan T."/>
            <person name="Huard M.D."/>
            <person name="Hughes L."/>
            <person name="Hurhula B."/>
            <person name="Husby M.E."/>
            <person name="Kamat A."/>
            <person name="Kanga B."/>
            <person name="Kashin S."/>
            <person name="Khazanovich D."/>
            <person name="Kisner P."/>
            <person name="Lance K."/>
            <person name="Lara M."/>
            <person name="Lee W."/>
            <person name="Lennon N."/>
            <person name="Letendre F."/>
            <person name="LeVine R."/>
            <person name="Lipovsky A."/>
            <person name="Liu X."/>
            <person name="Liu J."/>
            <person name="Liu S."/>
            <person name="Lokyitsang T."/>
            <person name="Lokyitsang Y."/>
            <person name="Lubonja R."/>
            <person name="Lui A."/>
            <person name="MacDonald P."/>
            <person name="Magnisalis V."/>
            <person name="Maru K."/>
            <person name="Matthews C."/>
            <person name="McCusker W."/>
            <person name="McDonough S."/>
            <person name="Mehta T."/>
            <person name="Meldrim J."/>
            <person name="Meneus L."/>
            <person name="Mihai O."/>
            <person name="Mihalev A."/>
            <person name="Mihova T."/>
            <person name="Mittelman R."/>
            <person name="Mlenga V."/>
            <person name="Montmayeur A."/>
            <person name="Mulrain L."/>
            <person name="Navidi A."/>
            <person name="Naylor J."/>
            <person name="Negash T."/>
            <person name="Nguyen T."/>
            <person name="Nguyen N."/>
            <person name="Nicol R."/>
            <person name="Norbu C."/>
            <person name="Norbu N."/>
            <person name="Novod N."/>
            <person name="O'Neill B."/>
            <person name="Osman S."/>
            <person name="Markiewicz E."/>
            <person name="Oyono O.L."/>
            <person name="Patti C."/>
            <person name="Phunkhang P."/>
            <person name="Pierre F."/>
            <person name="Priest M."/>
            <person name="Raghuraman S."/>
            <person name="Rege F."/>
            <person name="Reyes R."/>
            <person name="Rise C."/>
            <person name="Rogov P."/>
            <person name="Ross K."/>
            <person name="Ryan E."/>
            <person name="Settipalli S."/>
            <person name="Shea T."/>
            <person name="Sherpa N."/>
            <person name="Shi L."/>
            <person name="Shih D."/>
            <person name="Sparrow T."/>
            <person name="Spaulding J."/>
            <person name="Stalker J."/>
            <person name="Stange-Thomann N."/>
            <person name="Stavropoulos S."/>
            <person name="Stone C."/>
            <person name="Strader C."/>
            <person name="Tesfaye S."/>
            <person name="Thomson T."/>
            <person name="Thoulutsang Y."/>
            <person name="Thoulutsang D."/>
            <person name="Topham K."/>
            <person name="Topping I."/>
            <person name="Tsamla T."/>
            <person name="Vassiliev H."/>
            <person name="Vo A."/>
            <person name="Wangchuk T."/>
            <person name="Wangdi T."/>
            <person name="Weiand M."/>
            <person name="Wilkinson J."/>
            <person name="Wilson A."/>
            <person name="Yadav S."/>
            <person name="Young G."/>
            <person name="Yu Q."/>
            <person name="Zembek L."/>
            <person name="Zhong D."/>
            <person name="Zimmer A."/>
            <person name="Zwirko Z."/>
            <person name="Jaffe D.B."/>
            <person name="Alvarez P."/>
            <person name="Brockman W."/>
            <person name="Butler J."/>
            <person name="Chin C."/>
            <person name="Gnerre S."/>
            <person name="MacCallum I."/>
            <person name="Graves J.A."/>
            <person name="Ponting C.P."/>
            <person name="Breen M."/>
            <person name="Samollow P.B."/>
            <person name="Lander E.S."/>
            <person name="Lindblad-Toh K."/>
        </authorList>
    </citation>
    <scope>NUCLEOTIDE SEQUENCE [LARGE SCALE GENOMIC DNA]</scope>
</reference>
<dbReference type="Gene3D" id="3.40.50.300">
    <property type="entry name" value="P-loop containing nucleotide triphosphate hydrolases"/>
    <property type="match status" value="1"/>
</dbReference>
<dbReference type="Ensembl" id="ENSMODT00000029976.2">
    <property type="protein sequence ID" value="ENSMODP00000028394.2"/>
    <property type="gene ID" value="ENSMODG00000000541.3"/>
</dbReference>
<dbReference type="GO" id="GO:0016324">
    <property type="term" value="C:apical plasma membrane"/>
    <property type="evidence" value="ECO:0007669"/>
    <property type="project" value="UniProtKB-SubCell"/>
</dbReference>
<dbReference type="eggNOG" id="KOG0061">
    <property type="taxonomic scope" value="Eukaryota"/>
</dbReference>
<feature type="transmembrane region" description="Helical" evidence="18">
    <location>
        <begin position="526"/>
        <end position="551"/>
    </location>
</feature>
<dbReference type="InterPro" id="IPR017871">
    <property type="entry name" value="ABC_transporter-like_CS"/>
</dbReference>
<evidence type="ECO:0000259" key="19">
    <source>
        <dbReference type="PROSITE" id="PS50893"/>
    </source>
</evidence>
<dbReference type="OMA" id="WLAWEDY"/>
<proteinExistence type="inferred from homology"/>
<dbReference type="PROSITE" id="PS00211">
    <property type="entry name" value="ABC_TRANSPORTER_1"/>
    <property type="match status" value="1"/>
</dbReference>
<dbReference type="OrthoDB" id="66620at2759"/>
<dbReference type="KEGG" id="mdo:100033372"/>
<reference evidence="20" key="3">
    <citation type="submission" date="2025-09" db="UniProtKB">
        <authorList>
            <consortium name="Ensembl"/>
        </authorList>
    </citation>
    <scope>IDENTIFICATION</scope>
</reference>
<feature type="transmembrane region" description="Helical" evidence="18">
    <location>
        <begin position="639"/>
        <end position="658"/>
    </location>
</feature>
<keyword evidence="10" id="KW-0460">Magnesium</keyword>
<dbReference type="GO" id="GO:0120020">
    <property type="term" value="F:cholesterol transfer activity"/>
    <property type="evidence" value="ECO:0007669"/>
    <property type="project" value="Ensembl"/>
</dbReference>
<dbReference type="GO" id="GO:0140359">
    <property type="term" value="F:ABC-type transporter activity"/>
    <property type="evidence" value="ECO:0007669"/>
    <property type="project" value="InterPro"/>
</dbReference>
<comment type="similarity">
    <text evidence="3">Belongs to the ABC transporter superfamily. ABCG family. Eye pigment precursor importer (TC 3.A.1.204) subfamily.</text>
</comment>
<name>F7EEI8_MONDO</name>
<dbReference type="CDD" id="cd03234">
    <property type="entry name" value="ABCG_White"/>
    <property type="match status" value="1"/>
</dbReference>
<evidence type="ECO:0000256" key="3">
    <source>
        <dbReference type="ARBA" id="ARBA00005814"/>
    </source>
</evidence>
<evidence type="ECO:0000256" key="11">
    <source>
        <dbReference type="ARBA" id="ARBA00022967"/>
    </source>
</evidence>
<feature type="domain" description="ABC transporter" evidence="19">
    <location>
        <begin position="65"/>
        <end position="307"/>
    </location>
</feature>
<dbReference type="AlphaFoldDB" id="F7EEI8"/>
<dbReference type="ExpressionAtlas" id="F7EEI8">
    <property type="expression patterns" value="baseline"/>
</dbReference>
<dbReference type="SUPFAM" id="SSF52540">
    <property type="entry name" value="P-loop containing nucleoside triphosphate hydrolases"/>
    <property type="match status" value="1"/>
</dbReference>
<keyword evidence="13" id="KW-0445">Lipid transport</keyword>
<evidence type="ECO:0000256" key="9">
    <source>
        <dbReference type="ARBA" id="ARBA00022840"/>
    </source>
</evidence>
<keyword evidence="9" id="KW-0067">ATP-binding</keyword>
<dbReference type="InterPro" id="IPR050352">
    <property type="entry name" value="ABCG_transporters"/>
</dbReference>
<keyword evidence="14 18" id="KW-0472">Membrane</keyword>
<evidence type="ECO:0000256" key="10">
    <source>
        <dbReference type="ARBA" id="ARBA00022842"/>
    </source>
</evidence>
<evidence type="ECO:0000256" key="17">
    <source>
        <dbReference type="ARBA" id="ARBA00075114"/>
    </source>
</evidence>
<dbReference type="STRING" id="13616.ENSMODP00000028394"/>
<dbReference type="CTD" id="51626"/>
<dbReference type="Pfam" id="PF01061">
    <property type="entry name" value="ABC2_membrane"/>
    <property type="match status" value="1"/>
</dbReference>
<dbReference type="InterPro" id="IPR003439">
    <property type="entry name" value="ABC_transporter-like_ATP-bd"/>
</dbReference>
<dbReference type="GO" id="GO:0016887">
    <property type="term" value="F:ATP hydrolysis activity"/>
    <property type="evidence" value="ECO:0007669"/>
    <property type="project" value="Ensembl"/>
</dbReference>
<dbReference type="Bgee" id="ENSMODG00000000541">
    <property type="expression patterns" value="Expressed in liver and 21 other cell types or tissues"/>
</dbReference>
<dbReference type="InterPro" id="IPR043926">
    <property type="entry name" value="ABCG_dom"/>
</dbReference>
<dbReference type="HOGENOM" id="CLU_000604_57_9_1"/>
<evidence type="ECO:0000256" key="7">
    <source>
        <dbReference type="ARBA" id="ARBA00022723"/>
    </source>
</evidence>
<evidence type="ECO:0000256" key="14">
    <source>
        <dbReference type="ARBA" id="ARBA00023136"/>
    </source>
</evidence>
<dbReference type="InterPro" id="IPR027417">
    <property type="entry name" value="P-loop_NTPase"/>
</dbReference>
<evidence type="ECO:0000256" key="5">
    <source>
        <dbReference type="ARBA" id="ARBA00022475"/>
    </source>
</evidence>
<keyword evidence="15" id="KW-0325">Glycoprotein</keyword>
<evidence type="ECO:0000256" key="15">
    <source>
        <dbReference type="ARBA" id="ARBA00023180"/>
    </source>
</evidence>
<dbReference type="GO" id="GO:0046872">
    <property type="term" value="F:metal ion binding"/>
    <property type="evidence" value="ECO:0007669"/>
    <property type="project" value="UniProtKB-KW"/>
</dbReference>
<keyword evidence="21" id="KW-1185">Reference proteome</keyword>
<evidence type="ECO:0000313" key="20">
    <source>
        <dbReference type="Ensembl" id="ENSMODP00000028394.2"/>
    </source>
</evidence>
<evidence type="ECO:0000256" key="18">
    <source>
        <dbReference type="SAM" id="Phobius"/>
    </source>
</evidence>
<feature type="transmembrane region" description="Helical" evidence="18">
    <location>
        <begin position="447"/>
        <end position="467"/>
    </location>
</feature>
<dbReference type="GO" id="GO:0043190">
    <property type="term" value="C:ATP-binding cassette (ABC) transporter complex"/>
    <property type="evidence" value="ECO:0007669"/>
    <property type="project" value="Ensembl"/>
</dbReference>
<comment type="cofactor">
    <cofactor evidence="1">
        <name>Mg(2+)</name>
        <dbReference type="ChEBI" id="CHEBI:18420"/>
    </cofactor>
</comment>
<evidence type="ECO:0000256" key="16">
    <source>
        <dbReference type="ARBA" id="ARBA00073175"/>
    </source>
</evidence>
<dbReference type="Pfam" id="PF00005">
    <property type="entry name" value="ABC_tran"/>
    <property type="match status" value="1"/>
</dbReference>
<dbReference type="GO" id="GO:0042632">
    <property type="term" value="P:cholesterol homeostasis"/>
    <property type="evidence" value="ECO:0007669"/>
    <property type="project" value="Ensembl"/>
</dbReference>
<evidence type="ECO:0000256" key="12">
    <source>
        <dbReference type="ARBA" id="ARBA00022989"/>
    </source>
</evidence>